<comment type="caution">
    <text evidence="9">The sequence shown here is derived from an EMBL/GenBank/DDBJ whole genome shotgun (WGS) entry which is preliminary data.</text>
</comment>
<sequence length="1230" mass="124045">MSSGPRVGYVRRACTVIVALVLGALSVLVAGPVALAGAGLVTTAPTTALVPPDATTGLTGASVGGAADDASLQVTVSTDRGTLSVATTTGLDLAFGNAWAGTSSITFSGVTEDLNSALATLAITTGSDAGVTADVTVAALLDTPGFVYSPTNQHFYEYVPAPAIDADTARAEAQQRTFLGQHGYLATMASAAVNDLVSTRIEGARSVWFGARSVDDYPTRTWVWGDGPLAGQVISSCVNFFEVCQDVADPGVYRSWAPGEPNNAGAWYDNYSGEWAAVTNWGGIGSWNDLPPSNDGTSGYVVEYGDQAVGATTFNGIATSTATIDVRGVPGAPTGVLATRGAASASVSFDAPASDGGSVVTGYTVTTAPGGTVTSCATSPCEVDGLTNGTAYTFTVRAMNALGTGEPSAASDAVTPAVAPGAPTDIRAVATDASATVSFTAPAADGGSPVTGYVVQVGSSGDEVSCAVSPCLVTGLENGTTYALTVRAVNDAGRSVASEPAEVTPAGLADAPRSVTARRGDQKVTLTFARPAQDGGAAVTGYLVETTPGGDVTSCTTSPCTVEGLTNGTSYTFEVRARTSAGLGEASEPTSPVVPATVPGAPTGLTAERGDGSAVLGFDAPGSDGGSDVTAYEVSVDGGDTWTALEVDGHGSLTATVDGLTNGVTYVFEVRARNDVGPGEAAGEPSVTPARRPGTPTGVSAVRGDEEVRVSFTAPASNGSPITGYVVGVEPGGHEVPCEASPCTVPGLENGTSYTFTVRATNDVGESSPSDASEAVTPAGKPSAPELLGVTSGDASLALVFDAPETDGGSDVLGYEATVDGGHTWVALDSVATGDHLTGVVHSALGNGRRYVVSVRAVNAVGAGTPSGGLAATPATVPGAVRDLAVAVSDGKVSVSWSRPASDGGSALVGYRVVVQPGGRTCETTSTSCTITGLPTGVAYTFTVTASNTDPEKSGTGRGAATTSDAVTVTGPPSVPQALQVTPGDRRLDLSFRTPAVDGGLPVTGYELSLDGGQTWSTARPTGTDPLALAVVPVLNGRHYDVAVRARNAQGAGIATTTGATTLQWFADPVSPAAAAAEVAVPKKPQSYHGRLRTTRATLRSADGTVAMPATALKGRQLQPGQATDLNRLFHSGDARFTTKGRAQVKEVARSLTYVRAVTCEGYTDYRGRTAHLKSLSAQRADAVCDALRRDLPQELSLKKKAYGLTRPVLVGGKSTSRWTNRRVVVVVRD</sequence>
<feature type="domain" description="C-type lectin" evidence="6">
    <location>
        <begin position="185"/>
        <end position="289"/>
    </location>
</feature>
<feature type="domain" description="Fibronectin type-III" evidence="7">
    <location>
        <begin position="975"/>
        <end position="1069"/>
    </location>
</feature>
<feature type="domain" description="OmpA-like" evidence="8">
    <location>
        <begin position="1117"/>
        <end position="1230"/>
    </location>
</feature>
<feature type="domain" description="Fibronectin type-III" evidence="7">
    <location>
        <begin position="329"/>
        <end position="418"/>
    </location>
</feature>
<dbReference type="EMBL" id="JACHZG010000001">
    <property type="protein sequence ID" value="MBB3327739.1"/>
    <property type="molecule type" value="Genomic_DNA"/>
</dbReference>
<keyword evidence="2" id="KW-0326">Glycosidase</keyword>
<feature type="domain" description="Fibronectin type-III" evidence="7">
    <location>
        <begin position="419"/>
        <end position="509"/>
    </location>
</feature>
<dbReference type="PROSITE" id="PS50853">
    <property type="entry name" value="FN3"/>
    <property type="match status" value="8"/>
</dbReference>
<feature type="region of interest" description="Disordered" evidence="5">
    <location>
        <begin position="676"/>
        <end position="700"/>
    </location>
</feature>
<dbReference type="CDD" id="cd00063">
    <property type="entry name" value="FN3"/>
    <property type="match status" value="8"/>
</dbReference>
<dbReference type="SMART" id="SM00060">
    <property type="entry name" value="FN3"/>
    <property type="match status" value="8"/>
</dbReference>
<name>A0A7W5P7N1_9ACTN</name>
<dbReference type="GO" id="GO:0000272">
    <property type="term" value="P:polysaccharide catabolic process"/>
    <property type="evidence" value="ECO:0007669"/>
    <property type="project" value="UniProtKB-KW"/>
</dbReference>
<dbReference type="AlphaFoldDB" id="A0A7W5P7N1"/>
<dbReference type="PANTHER" id="PTHR13817:SF73">
    <property type="entry name" value="FIBRONECTIN TYPE-III DOMAIN-CONTAINING PROTEIN"/>
    <property type="match status" value="1"/>
</dbReference>
<dbReference type="InterPro" id="IPR036116">
    <property type="entry name" value="FN3_sf"/>
</dbReference>
<accession>A0A7W5P7N1</accession>
<feature type="region of interest" description="Disordered" evidence="5">
    <location>
        <begin position="762"/>
        <end position="783"/>
    </location>
</feature>
<keyword evidence="4" id="KW-0472">Membrane</keyword>
<dbReference type="InterPro" id="IPR036737">
    <property type="entry name" value="OmpA-like_sf"/>
</dbReference>
<dbReference type="InterPro" id="IPR001304">
    <property type="entry name" value="C-type_lectin-like"/>
</dbReference>
<feature type="domain" description="Fibronectin type-III" evidence="7">
    <location>
        <begin position="511"/>
        <end position="597"/>
    </location>
</feature>
<dbReference type="Gene3D" id="3.30.1330.60">
    <property type="entry name" value="OmpA-like domain"/>
    <property type="match status" value="1"/>
</dbReference>
<organism evidence="9 10">
    <name type="scientific">Microlunatus antarcticus</name>
    <dbReference type="NCBI Taxonomy" id="53388"/>
    <lineage>
        <taxon>Bacteria</taxon>
        <taxon>Bacillati</taxon>
        <taxon>Actinomycetota</taxon>
        <taxon>Actinomycetes</taxon>
        <taxon>Propionibacteriales</taxon>
        <taxon>Propionibacteriaceae</taxon>
        <taxon>Microlunatus</taxon>
    </lineage>
</organism>
<dbReference type="InterPro" id="IPR013783">
    <property type="entry name" value="Ig-like_fold"/>
</dbReference>
<dbReference type="Pfam" id="PF00041">
    <property type="entry name" value="fn3"/>
    <property type="match status" value="6"/>
</dbReference>
<dbReference type="GO" id="GO:0016798">
    <property type="term" value="F:hydrolase activity, acting on glycosyl bonds"/>
    <property type="evidence" value="ECO:0007669"/>
    <property type="project" value="UniProtKB-KW"/>
</dbReference>
<protein>
    <submittedName>
        <fullName evidence="9">Outer membrane protein OmpA-like peptidoglycan-associated protein</fullName>
    </submittedName>
</protein>
<keyword evidence="1" id="KW-0677">Repeat</keyword>
<dbReference type="SUPFAM" id="SSF103088">
    <property type="entry name" value="OmpA-like"/>
    <property type="match status" value="1"/>
</dbReference>
<evidence type="ECO:0000259" key="7">
    <source>
        <dbReference type="PROSITE" id="PS50853"/>
    </source>
</evidence>
<dbReference type="InterPro" id="IPR006665">
    <property type="entry name" value="OmpA-like"/>
</dbReference>
<dbReference type="RefSeq" id="WP_183339143.1">
    <property type="nucleotide sequence ID" value="NZ_JACHZG010000001.1"/>
</dbReference>
<dbReference type="PROSITE" id="PS50041">
    <property type="entry name" value="C_TYPE_LECTIN_2"/>
    <property type="match status" value="1"/>
</dbReference>
<dbReference type="PROSITE" id="PS51123">
    <property type="entry name" value="OMPA_2"/>
    <property type="match status" value="1"/>
</dbReference>
<dbReference type="SUPFAM" id="SSF56436">
    <property type="entry name" value="C-type lectin-like"/>
    <property type="match status" value="1"/>
</dbReference>
<feature type="compositionally biased region" description="Polar residues" evidence="5">
    <location>
        <begin position="762"/>
        <end position="771"/>
    </location>
</feature>
<dbReference type="PANTHER" id="PTHR13817">
    <property type="entry name" value="TITIN"/>
    <property type="match status" value="1"/>
</dbReference>
<evidence type="ECO:0000313" key="10">
    <source>
        <dbReference type="Proteomes" id="UP000565572"/>
    </source>
</evidence>
<dbReference type="Gene3D" id="2.60.40.10">
    <property type="entry name" value="Immunoglobulins"/>
    <property type="match status" value="8"/>
</dbReference>
<evidence type="ECO:0000256" key="2">
    <source>
        <dbReference type="ARBA" id="ARBA00023295"/>
    </source>
</evidence>
<proteinExistence type="predicted"/>
<evidence type="ECO:0000259" key="8">
    <source>
        <dbReference type="PROSITE" id="PS51123"/>
    </source>
</evidence>
<evidence type="ECO:0000256" key="3">
    <source>
        <dbReference type="ARBA" id="ARBA00023326"/>
    </source>
</evidence>
<evidence type="ECO:0000313" key="9">
    <source>
        <dbReference type="EMBL" id="MBB3327739.1"/>
    </source>
</evidence>
<dbReference type="InterPro" id="IPR050964">
    <property type="entry name" value="Striated_Muscle_Regulatory"/>
</dbReference>
<feature type="domain" description="Fibronectin type-III" evidence="7">
    <location>
        <begin position="877"/>
        <end position="973"/>
    </location>
</feature>
<dbReference type="GO" id="GO:0016020">
    <property type="term" value="C:membrane"/>
    <property type="evidence" value="ECO:0007669"/>
    <property type="project" value="UniProtKB-UniRule"/>
</dbReference>
<dbReference type="Pfam" id="PF00691">
    <property type="entry name" value="OmpA"/>
    <property type="match status" value="1"/>
</dbReference>
<dbReference type="Proteomes" id="UP000565572">
    <property type="component" value="Unassembled WGS sequence"/>
</dbReference>
<feature type="domain" description="Fibronectin type-III" evidence="7">
    <location>
        <begin position="598"/>
        <end position="690"/>
    </location>
</feature>
<dbReference type="SUPFAM" id="SSF49265">
    <property type="entry name" value="Fibronectin type III"/>
    <property type="match status" value="4"/>
</dbReference>
<dbReference type="InterPro" id="IPR003961">
    <property type="entry name" value="FN3_dom"/>
</dbReference>
<keyword evidence="10" id="KW-1185">Reference proteome</keyword>
<dbReference type="InterPro" id="IPR016187">
    <property type="entry name" value="CTDL_fold"/>
</dbReference>
<feature type="domain" description="Fibronectin type-III" evidence="7">
    <location>
        <begin position="781"/>
        <end position="876"/>
    </location>
</feature>
<reference evidence="9 10" key="1">
    <citation type="submission" date="2020-08" db="EMBL/GenBank/DDBJ databases">
        <title>Sequencing the genomes of 1000 actinobacteria strains.</title>
        <authorList>
            <person name="Klenk H.-P."/>
        </authorList>
    </citation>
    <scope>NUCLEOTIDE SEQUENCE [LARGE SCALE GENOMIC DNA]</scope>
    <source>
        <strain evidence="9 10">DSM 11053</strain>
    </source>
</reference>
<keyword evidence="3" id="KW-0119">Carbohydrate metabolism</keyword>
<keyword evidence="3" id="KW-0624">Polysaccharide degradation</keyword>
<feature type="domain" description="Fibronectin type-III" evidence="7">
    <location>
        <begin position="692"/>
        <end position="780"/>
    </location>
</feature>
<evidence type="ECO:0000256" key="1">
    <source>
        <dbReference type="ARBA" id="ARBA00022737"/>
    </source>
</evidence>
<gene>
    <name evidence="9" type="ORF">FHX39_002683</name>
</gene>
<dbReference type="InterPro" id="IPR016186">
    <property type="entry name" value="C-type_lectin-like/link_sf"/>
</dbReference>
<keyword evidence="2" id="KW-0378">Hydrolase</keyword>
<evidence type="ECO:0000256" key="4">
    <source>
        <dbReference type="PROSITE-ProRule" id="PRU00473"/>
    </source>
</evidence>
<evidence type="ECO:0000256" key="5">
    <source>
        <dbReference type="SAM" id="MobiDB-lite"/>
    </source>
</evidence>
<evidence type="ECO:0000259" key="6">
    <source>
        <dbReference type="PROSITE" id="PS50041"/>
    </source>
</evidence>
<dbReference type="Gene3D" id="3.10.100.10">
    <property type="entry name" value="Mannose-Binding Protein A, subunit A"/>
    <property type="match status" value="1"/>
</dbReference>
<feature type="region of interest" description="Disordered" evidence="5">
    <location>
        <begin position="947"/>
        <end position="978"/>
    </location>
</feature>